<evidence type="ECO:0000313" key="3">
    <source>
        <dbReference type="Proteomes" id="UP000239576"/>
    </source>
</evidence>
<proteinExistence type="predicted"/>
<evidence type="ECO:0000313" key="2">
    <source>
        <dbReference type="EMBL" id="PSB25350.1"/>
    </source>
</evidence>
<dbReference type="EMBL" id="PVWK01000126">
    <property type="protein sequence ID" value="PSB25350.1"/>
    <property type="molecule type" value="Genomic_DNA"/>
</dbReference>
<comment type="caution">
    <text evidence="2">The sequence shown here is derived from an EMBL/GenBank/DDBJ whole genome shotgun (WGS) entry which is preliminary data.</text>
</comment>
<evidence type="ECO:0000256" key="1">
    <source>
        <dbReference type="SAM" id="MobiDB-lite"/>
    </source>
</evidence>
<reference evidence="3" key="1">
    <citation type="submission" date="2018-02" db="EMBL/GenBank/DDBJ databases">
        <authorList>
            <person name="Moore K."/>
            <person name="Momper L."/>
        </authorList>
    </citation>
    <scope>NUCLEOTIDE SEQUENCE [LARGE SCALE GENOMIC DNA]</scope>
    <source>
        <strain evidence="3">ULC18</strain>
    </source>
</reference>
<accession>A0A2T1DXY9</accession>
<keyword evidence="3" id="KW-1185">Reference proteome</keyword>
<gene>
    <name evidence="2" type="ORF">C7B82_23765</name>
</gene>
<sequence length="352" mass="40517">MVASPEVCRMNGAKSKGAVTERGKAIASRNATKHGLLAEKPPILVSEDLETFQGLMQNLVDQYQPTGAVEWHLVQTIAMCIQRQNRLWVAEAAIGNAQLLPPVAKPSTDETYPLLKPTEQDERWSVFHPHNLRRERKLLTWFIERNQREHFPTERRSRYFADIWKDWIESTLQDLNQFKNEYPTDGIPGKPGDTLALIDQEQFSSRYLSWLRDLCKMQHPFAECWFYGITLKNAAPPKTKGLWDYYAQTHTTILETCQKRIEQIEQIEQKIQQERDRYQSELIARQALTASPIPQSIALLSRYESHIAKQLEQAIRQLQNLQKERQHGGSMGSFGQNSDRHAASATASFTSQ</sequence>
<reference evidence="2 3" key="2">
    <citation type="submission" date="2018-03" db="EMBL/GenBank/DDBJ databases">
        <title>The ancient ancestry and fast evolution of plastids.</title>
        <authorList>
            <person name="Moore K.R."/>
            <person name="Magnabosco C."/>
            <person name="Momper L."/>
            <person name="Gold D.A."/>
            <person name="Bosak T."/>
            <person name="Fournier G.P."/>
        </authorList>
    </citation>
    <scope>NUCLEOTIDE SEQUENCE [LARGE SCALE GENOMIC DNA]</scope>
    <source>
        <strain evidence="2 3">ULC18</strain>
    </source>
</reference>
<dbReference type="Proteomes" id="UP000239576">
    <property type="component" value="Unassembled WGS sequence"/>
</dbReference>
<feature type="region of interest" description="Disordered" evidence="1">
    <location>
        <begin position="323"/>
        <end position="352"/>
    </location>
</feature>
<dbReference type="AlphaFoldDB" id="A0A2T1DXY9"/>
<name>A0A2T1DXY9_9CYAN</name>
<protein>
    <submittedName>
        <fullName evidence="2">Uncharacterized protein</fullName>
    </submittedName>
</protein>
<organism evidence="2 3">
    <name type="scientific">Stenomitos frigidus ULC18</name>
    <dbReference type="NCBI Taxonomy" id="2107698"/>
    <lineage>
        <taxon>Bacteria</taxon>
        <taxon>Bacillati</taxon>
        <taxon>Cyanobacteriota</taxon>
        <taxon>Cyanophyceae</taxon>
        <taxon>Leptolyngbyales</taxon>
        <taxon>Leptolyngbyaceae</taxon>
        <taxon>Stenomitos</taxon>
    </lineage>
</organism>